<keyword evidence="3 6" id="KW-0413">Isomerase</keyword>
<keyword evidence="2" id="KW-0697">Rotamase</keyword>
<keyword evidence="4" id="KW-0732">Signal</keyword>
<organism evidence="6 7">
    <name type="scientific">Sphingomonas quercus</name>
    <dbReference type="NCBI Taxonomy" id="2842451"/>
    <lineage>
        <taxon>Bacteria</taxon>
        <taxon>Pseudomonadati</taxon>
        <taxon>Pseudomonadota</taxon>
        <taxon>Alphaproteobacteria</taxon>
        <taxon>Sphingomonadales</taxon>
        <taxon>Sphingomonadaceae</taxon>
        <taxon>Sphingomonas</taxon>
    </lineage>
</organism>
<feature type="chain" id="PRO_5045364411" description="peptidylprolyl isomerase" evidence="4">
    <location>
        <begin position="20"/>
        <end position="196"/>
    </location>
</feature>
<evidence type="ECO:0000256" key="2">
    <source>
        <dbReference type="ARBA" id="ARBA00023110"/>
    </source>
</evidence>
<dbReference type="RefSeq" id="WP_216321889.1">
    <property type="nucleotide sequence ID" value="NZ_JAHKRT010000003.1"/>
</dbReference>
<dbReference type="PROSITE" id="PS50072">
    <property type="entry name" value="CSA_PPIASE_2"/>
    <property type="match status" value="1"/>
</dbReference>
<dbReference type="EMBL" id="JAHKRT010000003">
    <property type="protein sequence ID" value="MBU3077447.1"/>
    <property type="molecule type" value="Genomic_DNA"/>
</dbReference>
<dbReference type="EC" id="5.2.1.8" evidence="1"/>
<gene>
    <name evidence="6" type="ORF">KOF26_06150</name>
</gene>
<protein>
    <recommendedName>
        <fullName evidence="1">peptidylprolyl isomerase</fullName>
        <ecNumber evidence="1">5.2.1.8</ecNumber>
    </recommendedName>
</protein>
<dbReference type="Proteomes" id="UP000776276">
    <property type="component" value="Unassembled WGS sequence"/>
</dbReference>
<evidence type="ECO:0000313" key="7">
    <source>
        <dbReference type="Proteomes" id="UP000776276"/>
    </source>
</evidence>
<proteinExistence type="predicted"/>
<dbReference type="CDD" id="cd00317">
    <property type="entry name" value="cyclophilin"/>
    <property type="match status" value="1"/>
</dbReference>
<name>A0ABS6BGL8_9SPHN</name>
<sequence length="196" mass="21136">MIRRTSVFVLALFALTAAAPPGRAPRVAIETSEGRIVVEVAEKQAPITAGNFLRYVDQKRLDDTNFYRAARNRLGQGLIQGGTRNNDFRRLLPAIPHEPTTKTGLHHVDGTLSMARNTPGTAMGEFFILVGPAPSMDANPRGKGDNAGYAAFGHVVSGMPVVKKILNGRVDPKAGRGAMKGQMLIKPVKIITARRL</sequence>
<dbReference type="GO" id="GO:0016853">
    <property type="term" value="F:isomerase activity"/>
    <property type="evidence" value="ECO:0007669"/>
    <property type="project" value="UniProtKB-KW"/>
</dbReference>
<dbReference type="InterPro" id="IPR002130">
    <property type="entry name" value="Cyclophilin-type_PPIase_dom"/>
</dbReference>
<accession>A0ABS6BGL8</accession>
<keyword evidence="7" id="KW-1185">Reference proteome</keyword>
<evidence type="ECO:0000313" key="6">
    <source>
        <dbReference type="EMBL" id="MBU3077447.1"/>
    </source>
</evidence>
<evidence type="ECO:0000259" key="5">
    <source>
        <dbReference type="PROSITE" id="PS50072"/>
    </source>
</evidence>
<dbReference type="Pfam" id="PF00160">
    <property type="entry name" value="Pro_isomerase"/>
    <property type="match status" value="1"/>
</dbReference>
<feature type="signal peptide" evidence="4">
    <location>
        <begin position="1"/>
        <end position="19"/>
    </location>
</feature>
<reference evidence="6 7" key="1">
    <citation type="submission" date="2021-06" db="EMBL/GenBank/DDBJ databases">
        <title>Sphingomonas sp. XMGL2, whole genome shotgun sequencing project.</title>
        <authorList>
            <person name="Zhao G."/>
            <person name="Shen L."/>
        </authorList>
    </citation>
    <scope>NUCLEOTIDE SEQUENCE [LARGE SCALE GENOMIC DNA]</scope>
    <source>
        <strain evidence="6 7">XMGL2</strain>
    </source>
</reference>
<comment type="caution">
    <text evidence="6">The sequence shown here is derived from an EMBL/GenBank/DDBJ whole genome shotgun (WGS) entry which is preliminary data.</text>
</comment>
<feature type="domain" description="PPIase cyclophilin-type" evidence="5">
    <location>
        <begin position="34"/>
        <end position="195"/>
    </location>
</feature>
<dbReference type="InterPro" id="IPR044665">
    <property type="entry name" value="E_coli_cyclophilin_A-like"/>
</dbReference>
<evidence type="ECO:0000256" key="3">
    <source>
        <dbReference type="ARBA" id="ARBA00023235"/>
    </source>
</evidence>
<evidence type="ECO:0000256" key="4">
    <source>
        <dbReference type="SAM" id="SignalP"/>
    </source>
</evidence>
<evidence type="ECO:0000256" key="1">
    <source>
        <dbReference type="ARBA" id="ARBA00013194"/>
    </source>
</evidence>
<dbReference type="PANTHER" id="PTHR43246">
    <property type="entry name" value="PEPTIDYL-PROLYL CIS-TRANS ISOMERASE CYP38, CHLOROPLASTIC"/>
    <property type="match status" value="1"/>
</dbReference>